<dbReference type="GO" id="GO:0016791">
    <property type="term" value="F:phosphatase activity"/>
    <property type="evidence" value="ECO:0007669"/>
    <property type="project" value="TreeGrafter"/>
</dbReference>
<dbReference type="SUPFAM" id="SSF53254">
    <property type="entry name" value="Phosphoglycerate mutase-like"/>
    <property type="match status" value="1"/>
</dbReference>
<evidence type="ECO:0000256" key="4">
    <source>
        <dbReference type="PIRSR" id="PIRSR613078-2"/>
    </source>
</evidence>
<proteinExistence type="predicted"/>
<accession>A0AA97F757</accession>
<name>A0AA97F757_9SPHN</name>
<keyword evidence="1" id="KW-0324">Glycolysis</keyword>
<dbReference type="RefSeq" id="WP_317080753.1">
    <property type="nucleotide sequence ID" value="NZ_CP136594.1"/>
</dbReference>
<dbReference type="InterPro" id="IPR013078">
    <property type="entry name" value="His_Pase_superF_clade-1"/>
</dbReference>
<dbReference type="PANTHER" id="PTHR48100:SF1">
    <property type="entry name" value="HISTIDINE PHOSPHATASE FAMILY PROTEIN-RELATED"/>
    <property type="match status" value="1"/>
</dbReference>
<dbReference type="PANTHER" id="PTHR48100">
    <property type="entry name" value="BROAD-SPECIFICITY PHOSPHATASE YOR283W-RELATED"/>
    <property type="match status" value="1"/>
</dbReference>
<protein>
    <submittedName>
        <fullName evidence="5">Histidine phosphatase family protein</fullName>
    </submittedName>
</protein>
<dbReference type="InterPro" id="IPR029033">
    <property type="entry name" value="His_PPase_superfam"/>
</dbReference>
<evidence type="ECO:0000256" key="2">
    <source>
        <dbReference type="ARBA" id="ARBA00023235"/>
    </source>
</evidence>
<feature type="binding site" evidence="4">
    <location>
        <begin position="20"/>
        <end position="27"/>
    </location>
    <ligand>
        <name>substrate</name>
    </ligand>
</feature>
<dbReference type="PROSITE" id="PS00175">
    <property type="entry name" value="PG_MUTASE"/>
    <property type="match status" value="1"/>
</dbReference>
<evidence type="ECO:0000313" key="5">
    <source>
        <dbReference type="EMBL" id="WOE74498.1"/>
    </source>
</evidence>
<dbReference type="Gene3D" id="3.40.50.1240">
    <property type="entry name" value="Phosphoglycerate mutase-like"/>
    <property type="match status" value="1"/>
</dbReference>
<dbReference type="GO" id="GO:0005737">
    <property type="term" value="C:cytoplasm"/>
    <property type="evidence" value="ECO:0007669"/>
    <property type="project" value="TreeGrafter"/>
</dbReference>
<dbReference type="InterPro" id="IPR001345">
    <property type="entry name" value="PG/BPGM_mutase_AS"/>
</dbReference>
<gene>
    <name evidence="5" type="ORF">RB602_11650</name>
</gene>
<evidence type="ECO:0000313" key="6">
    <source>
        <dbReference type="Proteomes" id="UP001302429"/>
    </source>
</evidence>
<reference evidence="5 6" key="1">
    <citation type="submission" date="2023-10" db="EMBL/GenBank/DDBJ databases">
        <title>Complete genome sequence of a Sphingomonadaceae bacterium.</title>
        <authorList>
            <person name="Yan C."/>
        </authorList>
    </citation>
    <scope>NUCLEOTIDE SEQUENCE [LARGE SCALE GENOMIC DNA]</scope>
    <source>
        <strain evidence="5 6">SCSIO 66989</strain>
    </source>
</reference>
<dbReference type="Pfam" id="PF00300">
    <property type="entry name" value="His_Phos_1"/>
    <property type="match status" value="1"/>
</dbReference>
<dbReference type="CDD" id="cd07067">
    <property type="entry name" value="HP_PGM_like"/>
    <property type="match status" value="1"/>
</dbReference>
<dbReference type="KEGG" id="acoa:RB602_11650"/>
<feature type="binding site" evidence="4">
    <location>
        <position position="75"/>
    </location>
    <ligand>
        <name>substrate</name>
    </ligand>
</feature>
<evidence type="ECO:0000256" key="1">
    <source>
        <dbReference type="ARBA" id="ARBA00023152"/>
    </source>
</evidence>
<dbReference type="AlphaFoldDB" id="A0AA97F757"/>
<keyword evidence="2" id="KW-0413">Isomerase</keyword>
<feature type="active site" description="Tele-phosphohistidine intermediate" evidence="3">
    <location>
        <position position="21"/>
    </location>
</feature>
<dbReference type="SMART" id="SM00855">
    <property type="entry name" value="PGAM"/>
    <property type="match status" value="1"/>
</dbReference>
<dbReference type="Proteomes" id="UP001302429">
    <property type="component" value="Chromosome"/>
</dbReference>
<evidence type="ECO:0000256" key="3">
    <source>
        <dbReference type="PIRSR" id="PIRSR613078-1"/>
    </source>
</evidence>
<feature type="active site" description="Proton donor/acceptor" evidence="3">
    <location>
        <position position="102"/>
    </location>
</feature>
<sequence>MTNAPETSPPAIAGRLFIARHGETVFNAAARLQGENLHTPLTRAGFAQADGMGAALREVLGAKPSITLWASETGRALQTLAVIAEHLELDWHQARRDTRLAEIGMGSWGGRYYADVTKEYGPIVDMQTRLLTPAPDGEHYTAIAERVSEWAAEHGGEPGDKLVIMHGISSRVLRGVLLGVETDPVYGAPIAPGLPQGSVTCIENGEEHVVVTGTGGERA</sequence>
<organism evidence="5 6">
    <name type="scientific">Alterisphingorhabdus coralli</name>
    <dbReference type="NCBI Taxonomy" id="3071408"/>
    <lineage>
        <taxon>Bacteria</taxon>
        <taxon>Pseudomonadati</taxon>
        <taxon>Pseudomonadota</taxon>
        <taxon>Alphaproteobacteria</taxon>
        <taxon>Sphingomonadales</taxon>
        <taxon>Sphingomonadaceae</taxon>
        <taxon>Alterisphingorhabdus (ex Yan et al. 2024)</taxon>
    </lineage>
</organism>
<dbReference type="InterPro" id="IPR050275">
    <property type="entry name" value="PGM_Phosphatase"/>
</dbReference>
<keyword evidence="6" id="KW-1185">Reference proteome</keyword>
<dbReference type="EMBL" id="CP136594">
    <property type="protein sequence ID" value="WOE74498.1"/>
    <property type="molecule type" value="Genomic_DNA"/>
</dbReference>